<protein>
    <submittedName>
        <fullName evidence="1">Uncharacterized protein</fullName>
    </submittedName>
</protein>
<accession>A0ABN4SGQ5</accession>
<evidence type="ECO:0000313" key="1">
    <source>
        <dbReference type="EMBL" id="AOV02770.1"/>
    </source>
</evidence>
<evidence type="ECO:0000313" key="2">
    <source>
        <dbReference type="Proteomes" id="UP000095607"/>
    </source>
</evidence>
<reference evidence="1 2" key="1">
    <citation type="submission" date="2016-09" db="EMBL/GenBank/DDBJ databases">
        <title>Complete genome sequence of Deltia acidovorans CM13 isolated from murine proximal colonic tissue.</title>
        <authorList>
            <person name="Saffarian A."/>
        </authorList>
    </citation>
    <scope>NUCLEOTIDE SEQUENCE [LARGE SCALE GENOMIC DNA]</scope>
    <source>
        <strain evidence="1 2">CM13</strain>
    </source>
</reference>
<sequence length="237" mass="26112">MNIDAPTKPAAAERPTVIERLTSASTSSNLSVDPEKRGDADYLIAAGLQPAKLGRLVYQLLAEWDARPKPRPLTDQQLAVIAEKLPRKSRGRLDMVGARIKEAKWQGLMRMDILRKLPTFKRLVDPHAGFLPWVQAKGIQDGETKLADVLLWWCDRKCPTCGGVKLGEIATCDACKGFGTREVPHDAEGLKISEHIASEVDQSRRGAVGELRQMRARKEWAAGKESVTLRPKSAGAE</sequence>
<organism evidence="1 2">
    <name type="scientific">Delftia tsuruhatensis</name>
    <dbReference type="NCBI Taxonomy" id="180282"/>
    <lineage>
        <taxon>Bacteria</taxon>
        <taxon>Pseudomonadati</taxon>
        <taxon>Pseudomonadota</taxon>
        <taxon>Betaproteobacteria</taxon>
        <taxon>Burkholderiales</taxon>
        <taxon>Comamonadaceae</taxon>
        <taxon>Delftia</taxon>
    </lineage>
</organism>
<dbReference type="RefSeq" id="WP_046238892.1">
    <property type="nucleotide sequence ID" value="NZ_CBCSDN010000052.1"/>
</dbReference>
<dbReference type="Proteomes" id="UP000095607">
    <property type="component" value="Chromosome"/>
</dbReference>
<keyword evidence="2" id="KW-1185">Reference proteome</keyword>
<name>A0ABN4SGQ5_9BURK</name>
<proteinExistence type="predicted"/>
<gene>
    <name evidence="1" type="ORF">BI380_16200</name>
</gene>
<dbReference type="EMBL" id="CP017420">
    <property type="protein sequence ID" value="AOV02770.1"/>
    <property type="molecule type" value="Genomic_DNA"/>
</dbReference>